<name>A0A6P0H3A5_9ACTN</name>
<comment type="caution">
    <text evidence="3">The sequence shown here is derived from an EMBL/GenBank/DDBJ whole genome shotgun (WGS) entry which is preliminary data.</text>
</comment>
<keyword evidence="4" id="KW-1185">Reference proteome</keyword>
<evidence type="ECO:0000313" key="5">
    <source>
        <dbReference type="Proteomes" id="UP000471152"/>
    </source>
</evidence>
<gene>
    <name evidence="3" type="ORF">G3R41_04795</name>
    <name evidence="2" type="ORF">GCU67_04795</name>
</gene>
<dbReference type="Proteomes" id="UP000468828">
    <property type="component" value="Unassembled WGS sequence"/>
</dbReference>
<dbReference type="AlphaFoldDB" id="A0A6P0H3A5"/>
<evidence type="ECO:0000313" key="2">
    <source>
        <dbReference type="EMBL" id="NEK93493.1"/>
    </source>
</evidence>
<evidence type="ECO:0000313" key="4">
    <source>
        <dbReference type="Proteomes" id="UP000468828"/>
    </source>
</evidence>
<dbReference type="EMBL" id="JAAGWH010000013">
    <property type="protein sequence ID" value="NEK93493.1"/>
    <property type="molecule type" value="Genomic_DNA"/>
</dbReference>
<dbReference type="Proteomes" id="UP000471152">
    <property type="component" value="Unassembled WGS sequence"/>
</dbReference>
<reference evidence="3 5" key="2">
    <citation type="submission" date="2020-02" db="EMBL/GenBank/DDBJ databases">
        <title>The WGS of Modestobacter muralis DSM 100205.</title>
        <authorList>
            <person name="Jiang Z."/>
        </authorList>
    </citation>
    <scope>NUCLEOTIDE SEQUENCE [LARGE SCALE GENOMIC DNA]</scope>
    <source>
        <strain evidence="3 5">DSM 100205</strain>
    </source>
</reference>
<dbReference type="RefSeq" id="WP_163609933.1">
    <property type="nucleotide sequence ID" value="NZ_JAAGWB010000013.1"/>
</dbReference>
<protein>
    <submittedName>
        <fullName evidence="3">Uncharacterized protein</fullName>
    </submittedName>
</protein>
<proteinExistence type="predicted"/>
<evidence type="ECO:0000313" key="3">
    <source>
        <dbReference type="EMBL" id="NEN50260.1"/>
    </source>
</evidence>
<evidence type="ECO:0000256" key="1">
    <source>
        <dbReference type="SAM" id="MobiDB-lite"/>
    </source>
</evidence>
<feature type="compositionally biased region" description="Low complexity" evidence="1">
    <location>
        <begin position="37"/>
        <end position="46"/>
    </location>
</feature>
<reference evidence="2 4" key="1">
    <citation type="submission" date="2020-01" db="EMBL/GenBank/DDBJ databases">
        <title>the WGS Modestobacter muralis CPCC 204518.</title>
        <authorList>
            <person name="Jiang Z."/>
        </authorList>
    </citation>
    <scope>NUCLEOTIDE SEQUENCE [LARGE SCALE GENOMIC DNA]</scope>
    <source>
        <strain evidence="2 4">DSM 100205</strain>
    </source>
</reference>
<feature type="region of interest" description="Disordered" evidence="1">
    <location>
        <begin position="1"/>
        <end position="56"/>
    </location>
</feature>
<organism evidence="3 5">
    <name type="scientific">Modestobacter muralis</name>
    <dbReference type="NCBI Taxonomy" id="1608614"/>
    <lineage>
        <taxon>Bacteria</taxon>
        <taxon>Bacillati</taxon>
        <taxon>Actinomycetota</taxon>
        <taxon>Actinomycetes</taxon>
        <taxon>Geodermatophilales</taxon>
        <taxon>Geodermatophilaceae</taxon>
        <taxon>Modestobacter</taxon>
    </lineage>
</organism>
<dbReference type="EMBL" id="JAAGWB010000013">
    <property type="protein sequence ID" value="NEN50260.1"/>
    <property type="molecule type" value="Genomic_DNA"/>
</dbReference>
<sequence length="56" mass="5724">MTETTGRTPHPEEPAEGQPTSDDVTETGRTPHPGQPAEGAEAAAEGVDPDNRISGA</sequence>
<accession>A0A6P0H3A5</accession>